<evidence type="ECO:0000313" key="1">
    <source>
        <dbReference type="EMBL" id="MBW0494806.1"/>
    </source>
</evidence>
<comment type="caution">
    <text evidence="1">The sequence shown here is derived from an EMBL/GenBank/DDBJ whole genome shotgun (WGS) entry which is preliminary data.</text>
</comment>
<organism evidence="1 2">
    <name type="scientific">Austropuccinia psidii MF-1</name>
    <dbReference type="NCBI Taxonomy" id="1389203"/>
    <lineage>
        <taxon>Eukaryota</taxon>
        <taxon>Fungi</taxon>
        <taxon>Dikarya</taxon>
        <taxon>Basidiomycota</taxon>
        <taxon>Pucciniomycotina</taxon>
        <taxon>Pucciniomycetes</taxon>
        <taxon>Pucciniales</taxon>
        <taxon>Sphaerophragmiaceae</taxon>
        <taxon>Austropuccinia</taxon>
    </lineage>
</organism>
<accession>A0A9Q3D0V4</accession>
<sequence length="182" mass="21683">MLQLPQDMPPSPHVQRRPNLHQMRREALTPNMQQHILHPLHQMVHMMHQQQQATEWHCRKVHYLPDNNNLLSWVTINKIHPMVPKITLLLLYNTPAKFDGLPLLQAWLNNILRRDIPSFIMTNSNWHHRLWNSPHFEAKYLNKMCWKKGFTLISPKQVPAGHPITIDLTWPNHITRHLHPET</sequence>
<name>A0A9Q3D0V4_9BASI</name>
<gene>
    <name evidence="1" type="ORF">O181_034521</name>
</gene>
<evidence type="ECO:0000313" key="2">
    <source>
        <dbReference type="Proteomes" id="UP000765509"/>
    </source>
</evidence>
<dbReference type="OrthoDB" id="2516643at2759"/>
<reference evidence="1" key="1">
    <citation type="submission" date="2021-03" db="EMBL/GenBank/DDBJ databases">
        <title>Draft genome sequence of rust myrtle Austropuccinia psidii MF-1, a brazilian biotype.</title>
        <authorList>
            <person name="Quecine M.C."/>
            <person name="Pachon D.M.R."/>
            <person name="Bonatelli M.L."/>
            <person name="Correr F.H."/>
            <person name="Franceschini L.M."/>
            <person name="Leite T.F."/>
            <person name="Margarido G.R.A."/>
            <person name="Almeida C.A."/>
            <person name="Ferrarezi J.A."/>
            <person name="Labate C.A."/>
        </authorList>
    </citation>
    <scope>NUCLEOTIDE SEQUENCE</scope>
    <source>
        <strain evidence="1">MF-1</strain>
    </source>
</reference>
<proteinExistence type="predicted"/>
<keyword evidence="2" id="KW-1185">Reference proteome</keyword>
<dbReference type="Proteomes" id="UP000765509">
    <property type="component" value="Unassembled WGS sequence"/>
</dbReference>
<dbReference type="EMBL" id="AVOT02012754">
    <property type="protein sequence ID" value="MBW0494806.1"/>
    <property type="molecule type" value="Genomic_DNA"/>
</dbReference>
<protein>
    <submittedName>
        <fullName evidence="1">Uncharacterized protein</fullName>
    </submittedName>
</protein>
<dbReference type="AlphaFoldDB" id="A0A9Q3D0V4"/>